<dbReference type="EMBL" id="FR824457">
    <property type="protein sequence ID" value="CCA26787.1"/>
    <property type="molecule type" value="Genomic_DNA"/>
</dbReference>
<accession>F0WZ71</accession>
<reference evidence="1" key="2">
    <citation type="submission" date="2011-02" db="EMBL/GenBank/DDBJ databases">
        <authorList>
            <person name="MacLean D."/>
        </authorList>
    </citation>
    <scope>NUCLEOTIDE SEQUENCE</scope>
</reference>
<proteinExistence type="predicted"/>
<dbReference type="HOGENOM" id="CLU_031434_3_1_1"/>
<gene>
    <name evidence="1" type="primary">AlNc14C414G11477</name>
    <name evidence="1" type="ORF">ALNC14_129310</name>
</gene>
<reference evidence="1" key="1">
    <citation type="journal article" date="2011" name="PLoS Biol.">
        <title>Gene gain and loss during evolution of obligate parasitism in the white rust pathogen of Arabidopsis thaliana.</title>
        <authorList>
            <person name="Kemen E."/>
            <person name="Gardiner A."/>
            <person name="Schultz-Larsen T."/>
            <person name="Kemen A.C."/>
            <person name="Balmuth A.L."/>
            <person name="Robert-Seilaniantz A."/>
            <person name="Bailey K."/>
            <person name="Holub E."/>
            <person name="Studholme D.J."/>
            <person name="Maclean D."/>
            <person name="Jones J.D."/>
        </authorList>
    </citation>
    <scope>NUCLEOTIDE SEQUENCE</scope>
</reference>
<evidence type="ECO:0000313" key="1">
    <source>
        <dbReference type="EMBL" id="CCA26787.1"/>
    </source>
</evidence>
<name>F0WZ71_9STRA</name>
<dbReference type="AlphaFoldDB" id="F0WZ71"/>
<organism evidence="1">
    <name type="scientific">Albugo laibachii Nc14</name>
    <dbReference type="NCBI Taxonomy" id="890382"/>
    <lineage>
        <taxon>Eukaryota</taxon>
        <taxon>Sar</taxon>
        <taxon>Stramenopiles</taxon>
        <taxon>Oomycota</taxon>
        <taxon>Peronosporomycetes</taxon>
        <taxon>Albuginales</taxon>
        <taxon>Albuginaceae</taxon>
        <taxon>Albugo</taxon>
    </lineage>
</organism>
<sequence>MIIPVFLLLDDFSGHWIQPVRNYATAINVIMLKVPPGYTSVCRPVDVCWMKPFMDQIFAQWIGFRENVGDWIRSAWDHLSIKTISGGYGATHTAVVDEKEPAFFVVSELATLSLLDTMLEEIDSDNGFDK</sequence>
<protein>
    <submittedName>
        <fullName evidence="1">AlNc14C414G11477 protein</fullName>
    </submittedName>
</protein>